<accession>A0A7W8K2T6</accession>
<proteinExistence type="predicted"/>
<keyword evidence="2" id="KW-0732">Signal</keyword>
<feature type="region of interest" description="Disordered" evidence="1">
    <location>
        <begin position="130"/>
        <end position="187"/>
    </location>
</feature>
<keyword evidence="4" id="KW-1185">Reference proteome</keyword>
<protein>
    <recommendedName>
        <fullName evidence="5">AMIN domain-containing protein</fullName>
    </recommendedName>
</protein>
<sequence>MNFSQHARIFSALLILAVSVTSVQAQTVKVPYYQTISIDAVLKTKPAVIYVSPKYQVTIKINGREITGVSLELSKQKLFSVTLAENRRMIFLDAMSAKGGADLNLILDDEEVLPVHLIVKDQPSGTRIYTFEGGQPSGGEEEVEAAPASSAAPAAPARVTPPVRAPTPPAGTGAAPDTRTPQAAFTSTTSTLTALPAQPLRDARASARMDVKVARMGADATLTLRLTSPAGQALRADLNSLRLYDGTKAVSYVIQKTPRGRLLPVEVTVKVTNAPKALLVSWPVTGIYPAGQYTLNTPVQVN</sequence>
<feature type="compositionally biased region" description="Low complexity" evidence="1">
    <location>
        <begin position="145"/>
        <end position="162"/>
    </location>
</feature>
<dbReference type="Proteomes" id="UP000552709">
    <property type="component" value="Unassembled WGS sequence"/>
</dbReference>
<reference evidence="3 4" key="1">
    <citation type="submission" date="2020-08" db="EMBL/GenBank/DDBJ databases">
        <title>Genomic Encyclopedia of Type Strains, Phase IV (KMG-IV): sequencing the most valuable type-strain genomes for metagenomic binning, comparative biology and taxonomic classification.</title>
        <authorList>
            <person name="Goeker M."/>
        </authorList>
    </citation>
    <scope>NUCLEOTIDE SEQUENCE [LARGE SCALE GENOMIC DNA]</scope>
    <source>
        <strain evidence="3 4">DSM 27939</strain>
    </source>
</reference>
<evidence type="ECO:0000256" key="2">
    <source>
        <dbReference type="SAM" id="SignalP"/>
    </source>
</evidence>
<evidence type="ECO:0008006" key="5">
    <source>
        <dbReference type="Google" id="ProtNLM"/>
    </source>
</evidence>
<feature type="chain" id="PRO_5031000318" description="AMIN domain-containing protein" evidence="2">
    <location>
        <begin position="26"/>
        <end position="302"/>
    </location>
</feature>
<feature type="signal peptide" evidence="2">
    <location>
        <begin position="1"/>
        <end position="25"/>
    </location>
</feature>
<dbReference type="RefSeq" id="WP_184138114.1">
    <property type="nucleotide sequence ID" value="NZ_JACHFL010000032.1"/>
</dbReference>
<evidence type="ECO:0000256" key="1">
    <source>
        <dbReference type="SAM" id="MobiDB-lite"/>
    </source>
</evidence>
<organism evidence="3 4">
    <name type="scientific">Deinococcus humi</name>
    <dbReference type="NCBI Taxonomy" id="662880"/>
    <lineage>
        <taxon>Bacteria</taxon>
        <taxon>Thermotogati</taxon>
        <taxon>Deinococcota</taxon>
        <taxon>Deinococci</taxon>
        <taxon>Deinococcales</taxon>
        <taxon>Deinococcaceae</taxon>
        <taxon>Deinococcus</taxon>
    </lineage>
</organism>
<name>A0A7W8K2T6_9DEIO</name>
<gene>
    <name evidence="3" type="ORF">HNQ08_005378</name>
</gene>
<dbReference type="EMBL" id="JACHFL010000032">
    <property type="protein sequence ID" value="MBB5366249.1"/>
    <property type="molecule type" value="Genomic_DNA"/>
</dbReference>
<comment type="caution">
    <text evidence="3">The sequence shown here is derived from an EMBL/GenBank/DDBJ whole genome shotgun (WGS) entry which is preliminary data.</text>
</comment>
<feature type="compositionally biased region" description="Low complexity" evidence="1">
    <location>
        <begin position="170"/>
        <end position="187"/>
    </location>
</feature>
<dbReference type="AlphaFoldDB" id="A0A7W8K2T6"/>
<evidence type="ECO:0000313" key="4">
    <source>
        <dbReference type="Proteomes" id="UP000552709"/>
    </source>
</evidence>
<evidence type="ECO:0000313" key="3">
    <source>
        <dbReference type="EMBL" id="MBB5366249.1"/>
    </source>
</evidence>